<dbReference type="Proteomes" id="UP000253759">
    <property type="component" value="Unassembled WGS sequence"/>
</dbReference>
<feature type="chain" id="PRO_5016645820" description="High-affinity zinc uptake system protein ZnuA" evidence="6">
    <location>
        <begin position="25"/>
        <end position="315"/>
    </location>
</feature>
<accession>A0A369W5M8</accession>
<evidence type="ECO:0000256" key="1">
    <source>
        <dbReference type="ARBA" id="ARBA00011028"/>
    </source>
</evidence>
<keyword evidence="5" id="KW-0864">Zinc transport</keyword>
<dbReference type="Pfam" id="PF01297">
    <property type="entry name" value="ZnuA"/>
    <property type="match status" value="1"/>
</dbReference>
<keyword evidence="5" id="KW-0406">Ion transport</keyword>
<dbReference type="OrthoDB" id="7346865at2"/>
<keyword evidence="5" id="KW-0862">Zinc</keyword>
<evidence type="ECO:0000256" key="6">
    <source>
        <dbReference type="SAM" id="SignalP"/>
    </source>
</evidence>
<organism evidence="7 8">
    <name type="scientific">Pelagibacterium lacus</name>
    <dbReference type="NCBI Taxonomy" id="2282655"/>
    <lineage>
        <taxon>Bacteria</taxon>
        <taxon>Pseudomonadati</taxon>
        <taxon>Pseudomonadota</taxon>
        <taxon>Alphaproteobacteria</taxon>
        <taxon>Hyphomicrobiales</taxon>
        <taxon>Devosiaceae</taxon>
        <taxon>Pelagibacterium</taxon>
    </lineage>
</organism>
<dbReference type="InterPro" id="IPR050492">
    <property type="entry name" value="Bact_metal-bind_prot9"/>
</dbReference>
<evidence type="ECO:0000256" key="3">
    <source>
        <dbReference type="ARBA" id="ARBA00022448"/>
    </source>
</evidence>
<proteinExistence type="inferred from homology"/>
<dbReference type="Gene3D" id="3.40.50.1980">
    <property type="entry name" value="Nitrogenase molybdenum iron protein domain"/>
    <property type="match status" value="2"/>
</dbReference>
<comment type="similarity">
    <text evidence="1">Belongs to the bacterial solute-binding protein 9 family.</text>
</comment>
<dbReference type="SUPFAM" id="SSF53807">
    <property type="entry name" value="Helical backbone' metal receptor"/>
    <property type="match status" value="1"/>
</dbReference>
<dbReference type="PANTHER" id="PTHR42953">
    <property type="entry name" value="HIGH-AFFINITY ZINC UPTAKE SYSTEM PROTEIN ZNUA-RELATED"/>
    <property type="match status" value="1"/>
</dbReference>
<dbReference type="RefSeq" id="WP_114644733.1">
    <property type="nucleotide sequence ID" value="NZ_QQNH01000003.1"/>
</dbReference>
<comment type="caution">
    <text evidence="7">The sequence shown here is derived from an EMBL/GenBank/DDBJ whole genome shotgun (WGS) entry which is preliminary data.</text>
</comment>
<evidence type="ECO:0000256" key="5">
    <source>
        <dbReference type="ARBA" id="ARBA00022906"/>
    </source>
</evidence>
<dbReference type="GO" id="GO:0006829">
    <property type="term" value="P:zinc ion transport"/>
    <property type="evidence" value="ECO:0007669"/>
    <property type="project" value="UniProtKB-KW"/>
</dbReference>
<name>A0A369W5M8_9HYPH</name>
<gene>
    <name evidence="7" type="ORF">DVH29_03280</name>
</gene>
<feature type="signal peptide" evidence="6">
    <location>
        <begin position="1"/>
        <end position="24"/>
    </location>
</feature>
<dbReference type="EMBL" id="QQNH01000003">
    <property type="protein sequence ID" value="RDE09966.1"/>
    <property type="molecule type" value="Genomic_DNA"/>
</dbReference>
<reference evidence="8" key="1">
    <citation type="submission" date="2018-07" db="EMBL/GenBank/DDBJ databases">
        <authorList>
            <person name="Liu B.-T."/>
            <person name="Du Z."/>
        </authorList>
    </citation>
    <scope>NUCLEOTIDE SEQUENCE [LARGE SCALE GENOMIC DNA]</scope>
    <source>
        <strain evidence="8">XYN52</strain>
    </source>
</reference>
<keyword evidence="4 6" id="KW-0732">Signal</keyword>
<protein>
    <recommendedName>
        <fullName evidence="2">High-affinity zinc uptake system protein ZnuA</fullName>
    </recommendedName>
</protein>
<evidence type="ECO:0000256" key="2">
    <source>
        <dbReference type="ARBA" id="ARBA00015915"/>
    </source>
</evidence>
<evidence type="ECO:0000256" key="4">
    <source>
        <dbReference type="ARBA" id="ARBA00022729"/>
    </source>
</evidence>
<sequence length="315" mass="32866">MAKTMLSLLAPAALALFAAGPALAAPNVVATIKPLHSLVAGVMQGIGTPDLLITGAGSPHTFSMRPSDAARLEGADLVFWIGPDLETFLTGPLDTLAADATKVGMMAVDGMSILPLREGGLFEAHAHGEDEDEHDHDHDHDHGHGDAHIWLDPQNARLMVAAIADALIAADPDNAATYNANGQALAADLEALQGEIGAEMAEIRDRPFFVFHDAYHGFEHRFGIAATGSFTVNPDIAPGAARLTEIRAVVAGADAVCIFAEPQFSPQVIETVAEGTGARIGTLDPLGAEIADGPELYFTLLRAMADSLSDCLADV</sequence>
<keyword evidence="8" id="KW-1185">Reference proteome</keyword>
<evidence type="ECO:0000313" key="7">
    <source>
        <dbReference type="EMBL" id="RDE09966.1"/>
    </source>
</evidence>
<dbReference type="NCBIfam" id="NF007091">
    <property type="entry name" value="PRK09545.1"/>
    <property type="match status" value="1"/>
</dbReference>
<dbReference type="PANTHER" id="PTHR42953:SF3">
    <property type="entry name" value="HIGH-AFFINITY ZINC UPTAKE SYSTEM PROTEIN ZNUA"/>
    <property type="match status" value="1"/>
</dbReference>
<evidence type="ECO:0000313" key="8">
    <source>
        <dbReference type="Proteomes" id="UP000253759"/>
    </source>
</evidence>
<keyword evidence="3" id="KW-0813">Transport</keyword>
<dbReference type="AlphaFoldDB" id="A0A369W5M8"/>
<dbReference type="InterPro" id="IPR006127">
    <property type="entry name" value="ZnuA-like"/>
</dbReference>
<dbReference type="GO" id="GO:0046872">
    <property type="term" value="F:metal ion binding"/>
    <property type="evidence" value="ECO:0007669"/>
    <property type="project" value="InterPro"/>
</dbReference>